<organism evidence="2 3">
    <name type="scientific">Cyclotella atomus</name>
    <dbReference type="NCBI Taxonomy" id="382360"/>
    <lineage>
        <taxon>Eukaryota</taxon>
        <taxon>Sar</taxon>
        <taxon>Stramenopiles</taxon>
        <taxon>Ochrophyta</taxon>
        <taxon>Bacillariophyta</taxon>
        <taxon>Coscinodiscophyceae</taxon>
        <taxon>Thalassiosirophycidae</taxon>
        <taxon>Stephanodiscales</taxon>
        <taxon>Stephanodiscaceae</taxon>
        <taxon>Cyclotella</taxon>
    </lineage>
</organism>
<dbReference type="InterPro" id="IPR005112">
    <property type="entry name" value="dDENN_dom"/>
</dbReference>
<proteinExistence type="predicted"/>
<evidence type="ECO:0000313" key="2">
    <source>
        <dbReference type="EMBL" id="KAL3788649.1"/>
    </source>
</evidence>
<dbReference type="EMBL" id="JALLPJ020000557">
    <property type="protein sequence ID" value="KAL3788649.1"/>
    <property type="molecule type" value="Genomic_DNA"/>
</dbReference>
<name>A0ABD3PKP9_9STRA</name>
<keyword evidence="3" id="KW-1185">Reference proteome</keyword>
<comment type="caution">
    <text evidence="2">The sequence shown here is derived from an EMBL/GenBank/DDBJ whole genome shotgun (WGS) entry which is preliminary data.</text>
</comment>
<dbReference type="Proteomes" id="UP001530400">
    <property type="component" value="Unassembled WGS sequence"/>
</dbReference>
<gene>
    <name evidence="2" type="ORF">ACHAWO_011865</name>
</gene>
<dbReference type="AlphaFoldDB" id="A0ABD3PKP9"/>
<protein>
    <recommendedName>
        <fullName evidence="1">dDENN domain-containing protein</fullName>
    </recommendedName>
</protein>
<sequence>MTITGIPKGLKSRVSWRGIDRSKYIFKSGDFILSQRREFKPFISELVSTHVFDEFISRRMCSSADPDVEFFDKTIDARKNKSILKVSNKVDTAFLNSANAHRSLHKYTAIQPNQDDVPASQYSTIGSHEHLVYKYASWPDKFDTVLFGAPRPFPKDIAAEFKRTITLSGGRFFVVPRDPFEEYHQGDEY</sequence>
<accession>A0ABD3PKP9</accession>
<evidence type="ECO:0000313" key="3">
    <source>
        <dbReference type="Proteomes" id="UP001530400"/>
    </source>
</evidence>
<reference evidence="2 3" key="1">
    <citation type="submission" date="2024-10" db="EMBL/GenBank/DDBJ databases">
        <title>Updated reference genomes for cyclostephanoid diatoms.</title>
        <authorList>
            <person name="Roberts W.R."/>
            <person name="Alverson A.J."/>
        </authorList>
    </citation>
    <scope>NUCLEOTIDE SEQUENCE [LARGE SCALE GENOMIC DNA]</scope>
    <source>
        <strain evidence="2 3">AJA010-31</strain>
    </source>
</reference>
<feature type="domain" description="dDENN" evidence="1">
    <location>
        <begin position="26"/>
        <end position="73"/>
    </location>
</feature>
<evidence type="ECO:0000259" key="1">
    <source>
        <dbReference type="Pfam" id="PF03455"/>
    </source>
</evidence>
<dbReference type="Pfam" id="PF03455">
    <property type="entry name" value="dDENN"/>
    <property type="match status" value="1"/>
</dbReference>